<dbReference type="GO" id="GO:0006749">
    <property type="term" value="P:glutathione metabolic process"/>
    <property type="evidence" value="ECO:0007669"/>
    <property type="project" value="TreeGrafter"/>
</dbReference>
<dbReference type="PANTHER" id="PTHR11365">
    <property type="entry name" value="5-OXOPROLINASE RELATED"/>
    <property type="match status" value="1"/>
</dbReference>
<dbReference type="InterPro" id="IPR045079">
    <property type="entry name" value="Oxoprolinase-like"/>
</dbReference>
<keyword evidence="3" id="KW-1185">Reference proteome</keyword>
<gene>
    <name evidence="2" type="ORF">scyTo_0023475</name>
</gene>
<dbReference type="OrthoDB" id="3643at2759"/>
<dbReference type="GO" id="GO:0005829">
    <property type="term" value="C:cytosol"/>
    <property type="evidence" value="ECO:0007669"/>
    <property type="project" value="TreeGrafter"/>
</dbReference>
<dbReference type="GO" id="GO:0017168">
    <property type="term" value="F:5-oxoprolinase (ATP-hydrolyzing) activity"/>
    <property type="evidence" value="ECO:0007669"/>
    <property type="project" value="TreeGrafter"/>
</dbReference>
<evidence type="ECO:0000259" key="1">
    <source>
        <dbReference type="Pfam" id="PF05378"/>
    </source>
</evidence>
<sequence length="89" mass="10129">MKLLSEDPANYRDAPTEGIRRLLQEESGIPVPRDQPLDTSRIDWIRMGTTVATNALLERKGERMALVITKGFKNLLHIGNQTRPKIFDL</sequence>
<dbReference type="PANTHER" id="PTHR11365:SF2">
    <property type="entry name" value="5-OXOPROLINASE"/>
    <property type="match status" value="1"/>
</dbReference>
<dbReference type="Pfam" id="PF05378">
    <property type="entry name" value="Hydant_A_N"/>
    <property type="match status" value="1"/>
</dbReference>
<reference evidence="2 3" key="1">
    <citation type="journal article" date="2018" name="Nat. Ecol. Evol.">
        <title>Shark genomes provide insights into elasmobranch evolution and the origin of vertebrates.</title>
        <authorList>
            <person name="Hara Y"/>
            <person name="Yamaguchi K"/>
            <person name="Onimaru K"/>
            <person name="Kadota M"/>
            <person name="Koyanagi M"/>
            <person name="Keeley SD"/>
            <person name="Tatsumi K"/>
            <person name="Tanaka K"/>
            <person name="Motone F"/>
            <person name="Kageyama Y"/>
            <person name="Nozu R"/>
            <person name="Adachi N"/>
            <person name="Nishimura O"/>
            <person name="Nakagawa R"/>
            <person name="Tanegashima C"/>
            <person name="Kiyatake I"/>
            <person name="Matsumoto R"/>
            <person name="Murakumo K"/>
            <person name="Nishida K"/>
            <person name="Terakita A"/>
            <person name="Kuratani S"/>
            <person name="Sato K"/>
            <person name="Hyodo S Kuraku.S."/>
        </authorList>
    </citation>
    <scope>NUCLEOTIDE SEQUENCE [LARGE SCALE GENOMIC DNA]</scope>
</reference>
<dbReference type="Proteomes" id="UP000288216">
    <property type="component" value="Unassembled WGS sequence"/>
</dbReference>
<dbReference type="EMBL" id="BFAA01029732">
    <property type="protein sequence ID" value="GCB83424.1"/>
    <property type="molecule type" value="Genomic_DNA"/>
</dbReference>
<comment type="caution">
    <text evidence="2">The sequence shown here is derived from an EMBL/GenBank/DDBJ whole genome shotgun (WGS) entry which is preliminary data.</text>
</comment>
<proteinExistence type="predicted"/>
<evidence type="ECO:0000313" key="3">
    <source>
        <dbReference type="Proteomes" id="UP000288216"/>
    </source>
</evidence>
<dbReference type="AlphaFoldDB" id="A0A401QDI7"/>
<name>A0A401QDI7_SCYTO</name>
<evidence type="ECO:0000313" key="2">
    <source>
        <dbReference type="EMBL" id="GCB83424.1"/>
    </source>
</evidence>
<organism evidence="2 3">
    <name type="scientific">Scyliorhinus torazame</name>
    <name type="common">Cloudy catshark</name>
    <name type="synonym">Catulus torazame</name>
    <dbReference type="NCBI Taxonomy" id="75743"/>
    <lineage>
        <taxon>Eukaryota</taxon>
        <taxon>Metazoa</taxon>
        <taxon>Chordata</taxon>
        <taxon>Craniata</taxon>
        <taxon>Vertebrata</taxon>
        <taxon>Chondrichthyes</taxon>
        <taxon>Elasmobranchii</taxon>
        <taxon>Galeomorphii</taxon>
        <taxon>Galeoidea</taxon>
        <taxon>Carcharhiniformes</taxon>
        <taxon>Scyliorhinidae</taxon>
        <taxon>Scyliorhinus</taxon>
    </lineage>
</organism>
<protein>
    <recommendedName>
        <fullName evidence="1">Hydantoinase/oxoprolinase N-terminal domain-containing protein</fullName>
    </recommendedName>
</protein>
<dbReference type="STRING" id="75743.A0A401QDI7"/>
<dbReference type="InterPro" id="IPR008040">
    <property type="entry name" value="Hydant_A_N"/>
</dbReference>
<feature type="non-terminal residue" evidence="2">
    <location>
        <position position="89"/>
    </location>
</feature>
<feature type="domain" description="Hydantoinase/oxoprolinase N-terminal" evidence="1">
    <location>
        <begin position="1"/>
        <end position="89"/>
    </location>
</feature>
<accession>A0A401QDI7</accession>